<proteinExistence type="predicted"/>
<organism evidence="1 2">
    <name type="scientific">Thermacetogenium phaeum (strain ATCC BAA-254 / DSM 26808 / PB)</name>
    <dbReference type="NCBI Taxonomy" id="1089553"/>
    <lineage>
        <taxon>Bacteria</taxon>
        <taxon>Bacillati</taxon>
        <taxon>Bacillota</taxon>
        <taxon>Clostridia</taxon>
        <taxon>Thermoanaerobacterales</taxon>
        <taxon>Thermoanaerobacteraceae</taxon>
        <taxon>Thermacetogenium</taxon>
    </lineage>
</organism>
<dbReference type="HOGENOM" id="CLU_2511610_0_0_9"/>
<dbReference type="KEGG" id="tpz:Tph_c00070"/>
<keyword evidence="1" id="KW-0547">Nucleotide-binding</keyword>
<gene>
    <name evidence="1" type="ordered locus">Tph_c00070</name>
</gene>
<name>K4LE52_THEPS</name>
<dbReference type="GO" id="GO:0005524">
    <property type="term" value="F:ATP binding"/>
    <property type="evidence" value="ECO:0007669"/>
    <property type="project" value="UniProtKB-KW"/>
</dbReference>
<reference evidence="1 2" key="1">
    <citation type="journal article" date="2012" name="BMC Genomics">
        <title>Genome-guided analysis of physiological and morphological traits of the fermentative acetate oxidizer Thermacetogenium phaeum.</title>
        <authorList>
            <person name="Oehler D."/>
            <person name="Poehlein A."/>
            <person name="Leimbach A."/>
            <person name="Muller N."/>
            <person name="Daniel R."/>
            <person name="Gottschalk G."/>
            <person name="Schink B."/>
        </authorList>
    </citation>
    <scope>NUCLEOTIDE SEQUENCE [LARGE SCALE GENOMIC DNA]</scope>
    <source>
        <strain evidence="2">ATCC BAA-254 / DSM 26808 / PB</strain>
    </source>
</reference>
<dbReference type="Proteomes" id="UP000000467">
    <property type="component" value="Chromosome"/>
</dbReference>
<evidence type="ECO:0000313" key="2">
    <source>
        <dbReference type="Proteomes" id="UP000000467"/>
    </source>
</evidence>
<accession>K4LE52</accession>
<keyword evidence="1" id="KW-0067">ATP-binding</keyword>
<dbReference type="EMBL" id="CP003732">
    <property type="protein sequence ID" value="AFV10265.1"/>
    <property type="molecule type" value="Genomic_DNA"/>
</dbReference>
<dbReference type="AlphaFoldDB" id="K4LE52"/>
<protein>
    <submittedName>
        <fullName evidence="1">IstB-like ATP-binding protein</fullName>
    </submittedName>
</protein>
<sequence>MRTSIDFKSIASEREFTFKDLVIQCLRLNVMYERSSMIKRAALLIPCSMRRSWYLSWASANFIARGGAVICRPGGHPYRQQHLNR</sequence>
<evidence type="ECO:0000313" key="1">
    <source>
        <dbReference type="EMBL" id="AFV10265.1"/>
    </source>
</evidence>
<keyword evidence="2" id="KW-1185">Reference proteome</keyword>